<dbReference type="PROSITE" id="PS50112">
    <property type="entry name" value="PAS"/>
    <property type="match status" value="2"/>
</dbReference>
<dbReference type="InterPro" id="IPR003661">
    <property type="entry name" value="HisK_dim/P_dom"/>
</dbReference>
<dbReference type="SMART" id="SM00091">
    <property type="entry name" value="PAS"/>
    <property type="match status" value="2"/>
</dbReference>
<dbReference type="Pfam" id="PF13426">
    <property type="entry name" value="PAS_9"/>
    <property type="match status" value="2"/>
</dbReference>
<evidence type="ECO:0000313" key="11">
    <source>
        <dbReference type="Proteomes" id="UP001595945"/>
    </source>
</evidence>
<dbReference type="Gene3D" id="3.30.450.20">
    <property type="entry name" value="PAS domain"/>
    <property type="match status" value="2"/>
</dbReference>
<keyword evidence="4" id="KW-0808">Transferase</keyword>
<dbReference type="InterPro" id="IPR029016">
    <property type="entry name" value="GAF-like_dom_sf"/>
</dbReference>
<evidence type="ECO:0000256" key="6">
    <source>
        <dbReference type="SAM" id="MobiDB-lite"/>
    </source>
</evidence>
<dbReference type="InterPro" id="IPR035965">
    <property type="entry name" value="PAS-like_dom_sf"/>
</dbReference>
<evidence type="ECO:0000259" key="7">
    <source>
        <dbReference type="PROSITE" id="PS50109"/>
    </source>
</evidence>
<dbReference type="NCBIfam" id="TIGR00229">
    <property type="entry name" value="sensory_box"/>
    <property type="match status" value="2"/>
</dbReference>
<evidence type="ECO:0000256" key="2">
    <source>
        <dbReference type="ARBA" id="ARBA00012438"/>
    </source>
</evidence>
<dbReference type="InterPro" id="IPR005467">
    <property type="entry name" value="His_kinase_dom"/>
</dbReference>
<dbReference type="AlphaFoldDB" id="A0ABD5Q2F2"/>
<dbReference type="Gene3D" id="3.30.565.10">
    <property type="entry name" value="Histidine kinase-like ATPase, C-terminal domain"/>
    <property type="match status" value="1"/>
</dbReference>
<evidence type="ECO:0000259" key="8">
    <source>
        <dbReference type="PROSITE" id="PS50112"/>
    </source>
</evidence>
<dbReference type="SMART" id="SM00086">
    <property type="entry name" value="PAC"/>
    <property type="match status" value="2"/>
</dbReference>
<dbReference type="SMART" id="SM00388">
    <property type="entry name" value="HisKA"/>
    <property type="match status" value="1"/>
</dbReference>
<evidence type="ECO:0000256" key="3">
    <source>
        <dbReference type="ARBA" id="ARBA00022553"/>
    </source>
</evidence>
<dbReference type="Gene3D" id="1.10.287.130">
    <property type="match status" value="1"/>
</dbReference>
<reference evidence="10 11" key="1">
    <citation type="journal article" date="2019" name="Int. J. Syst. Evol. Microbiol.">
        <title>The Global Catalogue of Microorganisms (GCM) 10K type strain sequencing project: providing services to taxonomists for standard genome sequencing and annotation.</title>
        <authorList>
            <consortium name="The Broad Institute Genomics Platform"/>
            <consortium name="The Broad Institute Genome Sequencing Center for Infectious Disease"/>
            <person name="Wu L."/>
            <person name="Ma J."/>
        </authorList>
    </citation>
    <scope>NUCLEOTIDE SEQUENCE [LARGE SCALE GENOMIC DNA]</scope>
    <source>
        <strain evidence="10 11">XZYJ18</strain>
    </source>
</reference>
<feature type="domain" description="PAC" evidence="9">
    <location>
        <begin position="164"/>
        <end position="216"/>
    </location>
</feature>
<protein>
    <recommendedName>
        <fullName evidence="2">histidine kinase</fullName>
        <ecNumber evidence="2">2.7.13.3</ecNumber>
    </recommendedName>
</protein>
<feature type="domain" description="PAS" evidence="8">
    <location>
        <begin position="217"/>
        <end position="290"/>
    </location>
</feature>
<feature type="compositionally biased region" description="Polar residues" evidence="6">
    <location>
        <begin position="578"/>
        <end position="604"/>
    </location>
</feature>
<dbReference type="InterPro" id="IPR000014">
    <property type="entry name" value="PAS"/>
</dbReference>
<dbReference type="GO" id="GO:0004673">
    <property type="term" value="F:protein histidine kinase activity"/>
    <property type="evidence" value="ECO:0007669"/>
    <property type="project" value="UniProtKB-EC"/>
</dbReference>
<sequence length="890" mass="99342">MGTSGPPPQHTLDETRTVFTQGDTPGRPLTTAEVADVLDCTEATALDKLEELADRGELETRAVGRDERIWWRPTAKSSAVRSSSESKLERAQFRELVESVTDYAIFVLDPDGRVQTWNEGAEQLKGYEEDEIIGQHFSTFYTENDREAGVPDRNLEAAKENGRTEDEGWRLRKDGGTFWANVTITSIRDDDGDLRGFVKVTRDMTERHEYEQRLREQKERFETLVREVKDYAIFLLDSDGIVQTWNEGARELKGYEEDEIVGQHFSTFYTEDDREDGRPERNLAAAVEDGRIEDEGERVRKDGKTFWANVTITALHDDDGNLRGFAKVTRDMTERHEYEQRLRQQRDELDELDQINAVIRDIDQALVTATSREEIEQEVCDRLAASDTYSAAWTAEYAEDHEEITPRTWAGVTDEYLDAIRTADAGTAEDTERGVGATALRTKSVQPVQRLQNDLAGEPWRDASLGEGYGSAVTVPLQYEEVEYGILTVYADSESAFDEREVAVMSELGETISHAIAAIRRKEREQTLTALQESTRELLQTETPTEIGDIIVETLTGDIALADAVVYSFDADEDVLEPTSSSFEAESELEQSVSLTDGTDSPVRTSFRDGETRFADAGVPAGRTGARRRMIVPLGDYGVLTVAATEQETFDDDMQSLVELVAATAEAALKRTDRERRLQEQNDRLDSFASMLAHELRNPVTIGQIYGQQLRTGTDSEAVEYVTEAFDRIEDMIDVLLVLARGREVVDEDSVVRLADVAREAWDEVDDHDATLDVALGGTIRADETYVRHMFQNLFENAVEHGGRGVTITVGELPSGFYVADDGRGIPADERDAVFEVGYTTAAEEGGTGLGLAFVRELADVYGWECAVTESEDGGARFEFTNVTAGESSR</sequence>
<evidence type="ECO:0000256" key="4">
    <source>
        <dbReference type="ARBA" id="ARBA00022679"/>
    </source>
</evidence>
<dbReference type="CDD" id="cd00130">
    <property type="entry name" value="PAS"/>
    <property type="match status" value="2"/>
</dbReference>
<dbReference type="SUPFAM" id="SSF55781">
    <property type="entry name" value="GAF domain-like"/>
    <property type="match status" value="2"/>
</dbReference>
<dbReference type="SMART" id="SM00065">
    <property type="entry name" value="GAF"/>
    <property type="match status" value="2"/>
</dbReference>
<dbReference type="InterPro" id="IPR036097">
    <property type="entry name" value="HisK_dim/P_sf"/>
</dbReference>
<dbReference type="SUPFAM" id="SSF55874">
    <property type="entry name" value="ATPase domain of HSP90 chaperone/DNA topoisomerase II/histidine kinase"/>
    <property type="match status" value="1"/>
</dbReference>
<organism evidence="10 11">
    <name type="scientific">Halorussus aquaticus</name>
    <dbReference type="NCBI Taxonomy" id="2953748"/>
    <lineage>
        <taxon>Archaea</taxon>
        <taxon>Methanobacteriati</taxon>
        <taxon>Methanobacteriota</taxon>
        <taxon>Stenosarchaea group</taxon>
        <taxon>Halobacteria</taxon>
        <taxon>Halobacteriales</taxon>
        <taxon>Haladaptataceae</taxon>
        <taxon>Halorussus</taxon>
    </lineage>
</organism>
<feature type="domain" description="PAS" evidence="8">
    <location>
        <begin position="89"/>
        <end position="162"/>
    </location>
</feature>
<evidence type="ECO:0000313" key="10">
    <source>
        <dbReference type="EMBL" id="MFC4824835.1"/>
    </source>
</evidence>
<dbReference type="SMART" id="SM00387">
    <property type="entry name" value="HATPase_c"/>
    <property type="match status" value="1"/>
</dbReference>
<feature type="domain" description="Histidine kinase" evidence="7">
    <location>
        <begin position="691"/>
        <end position="881"/>
    </location>
</feature>
<keyword evidence="11" id="KW-1185">Reference proteome</keyword>
<dbReference type="InterPro" id="IPR052162">
    <property type="entry name" value="Sensor_kinase/Photoreceptor"/>
</dbReference>
<accession>A0ABD5Q2F2</accession>
<feature type="region of interest" description="Disordered" evidence="6">
    <location>
        <begin position="1"/>
        <end position="29"/>
    </location>
</feature>
<dbReference type="PANTHER" id="PTHR43304:SF1">
    <property type="entry name" value="PAC DOMAIN-CONTAINING PROTEIN"/>
    <property type="match status" value="1"/>
</dbReference>
<dbReference type="InterPro" id="IPR003018">
    <property type="entry name" value="GAF"/>
</dbReference>
<comment type="catalytic activity">
    <reaction evidence="1">
        <text>ATP + protein L-histidine = ADP + protein N-phospho-L-histidine.</text>
        <dbReference type="EC" id="2.7.13.3"/>
    </reaction>
</comment>
<dbReference type="Gene3D" id="3.30.450.40">
    <property type="match status" value="2"/>
</dbReference>
<dbReference type="CDD" id="cd00082">
    <property type="entry name" value="HisKA"/>
    <property type="match status" value="1"/>
</dbReference>
<dbReference type="EC" id="2.7.13.3" evidence="2"/>
<dbReference type="InterPro" id="IPR036890">
    <property type="entry name" value="HATPase_C_sf"/>
</dbReference>
<keyword evidence="3" id="KW-0597">Phosphoprotein</keyword>
<dbReference type="RefSeq" id="WP_254269449.1">
    <property type="nucleotide sequence ID" value="NZ_CP100400.1"/>
</dbReference>
<dbReference type="InterPro" id="IPR001610">
    <property type="entry name" value="PAC"/>
</dbReference>
<dbReference type="EMBL" id="JBHSHT010000001">
    <property type="protein sequence ID" value="MFC4824835.1"/>
    <property type="molecule type" value="Genomic_DNA"/>
</dbReference>
<feature type="region of interest" description="Disordered" evidence="6">
    <location>
        <begin position="578"/>
        <end position="607"/>
    </location>
</feature>
<dbReference type="PROSITE" id="PS50113">
    <property type="entry name" value="PAC"/>
    <property type="match status" value="2"/>
</dbReference>
<dbReference type="PROSITE" id="PS50109">
    <property type="entry name" value="HIS_KIN"/>
    <property type="match status" value="1"/>
</dbReference>
<evidence type="ECO:0000256" key="1">
    <source>
        <dbReference type="ARBA" id="ARBA00000085"/>
    </source>
</evidence>
<dbReference type="CDD" id="cd00075">
    <property type="entry name" value="HATPase"/>
    <property type="match status" value="1"/>
</dbReference>
<evidence type="ECO:0000259" key="9">
    <source>
        <dbReference type="PROSITE" id="PS50113"/>
    </source>
</evidence>
<dbReference type="Pfam" id="PF13185">
    <property type="entry name" value="GAF_2"/>
    <property type="match status" value="2"/>
</dbReference>
<gene>
    <name evidence="10" type="ORF">ACFO9K_11255</name>
</gene>
<name>A0ABD5Q2F2_9EURY</name>
<dbReference type="Pfam" id="PF00512">
    <property type="entry name" value="HisKA"/>
    <property type="match status" value="1"/>
</dbReference>
<dbReference type="InterPro" id="IPR000700">
    <property type="entry name" value="PAS-assoc_C"/>
</dbReference>
<proteinExistence type="predicted"/>
<keyword evidence="5" id="KW-0418">Kinase</keyword>
<dbReference type="Pfam" id="PF02518">
    <property type="entry name" value="HATPase_c"/>
    <property type="match status" value="1"/>
</dbReference>
<dbReference type="PANTHER" id="PTHR43304">
    <property type="entry name" value="PHYTOCHROME-LIKE PROTEIN CPH1"/>
    <property type="match status" value="1"/>
</dbReference>
<dbReference type="InterPro" id="IPR003594">
    <property type="entry name" value="HATPase_dom"/>
</dbReference>
<evidence type="ECO:0000256" key="5">
    <source>
        <dbReference type="ARBA" id="ARBA00022777"/>
    </source>
</evidence>
<dbReference type="Proteomes" id="UP001595945">
    <property type="component" value="Unassembled WGS sequence"/>
</dbReference>
<comment type="caution">
    <text evidence="10">The sequence shown here is derived from an EMBL/GenBank/DDBJ whole genome shotgun (WGS) entry which is preliminary data.</text>
</comment>
<dbReference type="SUPFAM" id="SSF47384">
    <property type="entry name" value="Homodimeric domain of signal transducing histidine kinase"/>
    <property type="match status" value="1"/>
</dbReference>
<feature type="domain" description="PAC" evidence="9">
    <location>
        <begin position="292"/>
        <end position="344"/>
    </location>
</feature>
<dbReference type="SUPFAM" id="SSF55785">
    <property type="entry name" value="PYP-like sensor domain (PAS domain)"/>
    <property type="match status" value="2"/>
</dbReference>
<dbReference type="GeneID" id="73044464"/>